<dbReference type="EMBL" id="JAUEPN010000003">
    <property type="protein sequence ID" value="KAK3296916.1"/>
    <property type="molecule type" value="Genomic_DNA"/>
</dbReference>
<gene>
    <name evidence="1" type="ORF">B0H64DRAFT_113420</name>
</gene>
<dbReference type="RefSeq" id="XP_062660430.1">
    <property type="nucleotide sequence ID" value="XM_062797831.1"/>
</dbReference>
<organism evidence="1 2">
    <name type="scientific">Chaetomium fimeti</name>
    <dbReference type="NCBI Taxonomy" id="1854472"/>
    <lineage>
        <taxon>Eukaryota</taxon>
        <taxon>Fungi</taxon>
        <taxon>Dikarya</taxon>
        <taxon>Ascomycota</taxon>
        <taxon>Pezizomycotina</taxon>
        <taxon>Sordariomycetes</taxon>
        <taxon>Sordariomycetidae</taxon>
        <taxon>Sordariales</taxon>
        <taxon>Chaetomiaceae</taxon>
        <taxon>Chaetomium</taxon>
    </lineage>
</organism>
<dbReference type="Proteomes" id="UP001278766">
    <property type="component" value="Unassembled WGS sequence"/>
</dbReference>
<dbReference type="AlphaFoldDB" id="A0AAE0HJT8"/>
<evidence type="ECO:0000313" key="2">
    <source>
        <dbReference type="Proteomes" id="UP001278766"/>
    </source>
</evidence>
<evidence type="ECO:0000313" key="1">
    <source>
        <dbReference type="EMBL" id="KAK3296916.1"/>
    </source>
</evidence>
<dbReference type="GeneID" id="87834779"/>
<name>A0AAE0HJT8_9PEZI</name>
<protein>
    <submittedName>
        <fullName evidence="1">Uncharacterized protein</fullName>
    </submittedName>
</protein>
<proteinExistence type="predicted"/>
<comment type="caution">
    <text evidence="1">The sequence shown here is derived from an EMBL/GenBank/DDBJ whole genome shotgun (WGS) entry which is preliminary data.</text>
</comment>
<reference evidence="1" key="1">
    <citation type="journal article" date="2023" name="Mol. Phylogenet. Evol.">
        <title>Genome-scale phylogeny and comparative genomics of the fungal order Sordariales.</title>
        <authorList>
            <person name="Hensen N."/>
            <person name="Bonometti L."/>
            <person name="Westerberg I."/>
            <person name="Brannstrom I.O."/>
            <person name="Guillou S."/>
            <person name="Cros-Aarteil S."/>
            <person name="Calhoun S."/>
            <person name="Haridas S."/>
            <person name="Kuo A."/>
            <person name="Mondo S."/>
            <person name="Pangilinan J."/>
            <person name="Riley R."/>
            <person name="LaButti K."/>
            <person name="Andreopoulos B."/>
            <person name="Lipzen A."/>
            <person name="Chen C."/>
            <person name="Yan M."/>
            <person name="Daum C."/>
            <person name="Ng V."/>
            <person name="Clum A."/>
            <person name="Steindorff A."/>
            <person name="Ohm R.A."/>
            <person name="Martin F."/>
            <person name="Silar P."/>
            <person name="Natvig D.O."/>
            <person name="Lalanne C."/>
            <person name="Gautier V."/>
            <person name="Ament-Velasquez S.L."/>
            <person name="Kruys A."/>
            <person name="Hutchinson M.I."/>
            <person name="Powell A.J."/>
            <person name="Barry K."/>
            <person name="Miller A.N."/>
            <person name="Grigoriev I.V."/>
            <person name="Debuchy R."/>
            <person name="Gladieux P."/>
            <person name="Hiltunen Thoren M."/>
            <person name="Johannesson H."/>
        </authorList>
    </citation>
    <scope>NUCLEOTIDE SEQUENCE</scope>
    <source>
        <strain evidence="1">CBS 168.71</strain>
    </source>
</reference>
<accession>A0AAE0HJT8</accession>
<reference evidence="1" key="2">
    <citation type="submission" date="2023-06" db="EMBL/GenBank/DDBJ databases">
        <authorList>
            <consortium name="Lawrence Berkeley National Laboratory"/>
            <person name="Haridas S."/>
            <person name="Hensen N."/>
            <person name="Bonometti L."/>
            <person name="Westerberg I."/>
            <person name="Brannstrom I.O."/>
            <person name="Guillou S."/>
            <person name="Cros-Aarteil S."/>
            <person name="Calhoun S."/>
            <person name="Kuo A."/>
            <person name="Mondo S."/>
            <person name="Pangilinan J."/>
            <person name="Riley R."/>
            <person name="Labutti K."/>
            <person name="Andreopoulos B."/>
            <person name="Lipzen A."/>
            <person name="Chen C."/>
            <person name="Yanf M."/>
            <person name="Daum C."/>
            <person name="Ng V."/>
            <person name="Clum A."/>
            <person name="Steindorff A."/>
            <person name="Ohm R."/>
            <person name="Martin F."/>
            <person name="Silar P."/>
            <person name="Natvig D."/>
            <person name="Lalanne C."/>
            <person name="Gautier V."/>
            <person name="Ament-Velasquez S.L."/>
            <person name="Kruys A."/>
            <person name="Hutchinson M.I."/>
            <person name="Powell A.J."/>
            <person name="Barry K."/>
            <person name="Miller A.N."/>
            <person name="Grigoriev I.V."/>
            <person name="Debuchy R."/>
            <person name="Gladieux P."/>
            <person name="Thoren M.H."/>
            <person name="Johannesson H."/>
        </authorList>
    </citation>
    <scope>NUCLEOTIDE SEQUENCE</scope>
    <source>
        <strain evidence="1">CBS 168.71</strain>
    </source>
</reference>
<sequence>MRPWWAGVGTTTISARFVSLIFARSATPKVLHYLTTDLPRYVCRSWYCTLALWWMSRGNRHLLLSALSNLRLSRMPQSDNSQISALHPAVDLL</sequence>
<keyword evidence="2" id="KW-1185">Reference proteome</keyword>